<accession>A0A644USN4</accession>
<sequence length="148" mass="16245">MTREDDSSPCTASKYTELEDLKARVALANSCNADLFISIHNDAFTNPAVNGTTVFYSAANPKNVESLHLAGSIRTSVIDIIKTTDRGVKPGNLYVLNNTKIPAILLEIAFISNPYEEARLQNQTFRENAAAGIFRGIYAYFTTPIPKD</sequence>
<dbReference type="InterPro" id="IPR002508">
    <property type="entry name" value="MurNAc-LAA_cat"/>
</dbReference>
<dbReference type="EMBL" id="VSSQ01000158">
    <property type="protein sequence ID" value="MPL82090.1"/>
    <property type="molecule type" value="Genomic_DNA"/>
</dbReference>
<dbReference type="SMART" id="SM00646">
    <property type="entry name" value="Ami_3"/>
    <property type="match status" value="1"/>
</dbReference>
<evidence type="ECO:0000259" key="2">
    <source>
        <dbReference type="SMART" id="SM00646"/>
    </source>
</evidence>
<dbReference type="Pfam" id="PF01520">
    <property type="entry name" value="Amidase_3"/>
    <property type="match status" value="1"/>
</dbReference>
<dbReference type="Gene3D" id="3.40.630.40">
    <property type="entry name" value="Zn-dependent exopeptidases"/>
    <property type="match status" value="1"/>
</dbReference>
<protein>
    <submittedName>
        <fullName evidence="3">Germination-specific N-acetylmuramoyl-L-alanine amidase</fullName>
        <ecNumber evidence="3">3.5.1.28</ecNumber>
    </submittedName>
</protein>
<dbReference type="GO" id="GO:0009253">
    <property type="term" value="P:peptidoglycan catabolic process"/>
    <property type="evidence" value="ECO:0007669"/>
    <property type="project" value="InterPro"/>
</dbReference>
<dbReference type="GO" id="GO:0008745">
    <property type="term" value="F:N-acetylmuramoyl-L-alanine amidase activity"/>
    <property type="evidence" value="ECO:0007669"/>
    <property type="project" value="UniProtKB-EC"/>
</dbReference>
<reference evidence="3" key="1">
    <citation type="submission" date="2019-08" db="EMBL/GenBank/DDBJ databases">
        <authorList>
            <person name="Kucharzyk K."/>
            <person name="Murdoch R.W."/>
            <person name="Higgins S."/>
            <person name="Loffler F."/>
        </authorList>
    </citation>
    <scope>NUCLEOTIDE SEQUENCE</scope>
</reference>
<organism evidence="3">
    <name type="scientific">bioreactor metagenome</name>
    <dbReference type="NCBI Taxonomy" id="1076179"/>
    <lineage>
        <taxon>unclassified sequences</taxon>
        <taxon>metagenomes</taxon>
        <taxon>ecological metagenomes</taxon>
    </lineage>
</organism>
<evidence type="ECO:0000256" key="1">
    <source>
        <dbReference type="ARBA" id="ARBA00022801"/>
    </source>
</evidence>
<comment type="caution">
    <text evidence="3">The sequence shown here is derived from an EMBL/GenBank/DDBJ whole genome shotgun (WGS) entry which is preliminary data.</text>
</comment>
<proteinExistence type="predicted"/>
<name>A0A644USN4_9ZZZZ</name>
<dbReference type="SUPFAM" id="SSF53187">
    <property type="entry name" value="Zn-dependent exopeptidases"/>
    <property type="match status" value="1"/>
</dbReference>
<dbReference type="CDD" id="cd02696">
    <property type="entry name" value="MurNAc-LAA"/>
    <property type="match status" value="1"/>
</dbReference>
<evidence type="ECO:0000313" key="3">
    <source>
        <dbReference type="EMBL" id="MPL82090.1"/>
    </source>
</evidence>
<keyword evidence="1 3" id="KW-0378">Hydrolase</keyword>
<dbReference type="EC" id="3.5.1.28" evidence="3"/>
<dbReference type="InterPro" id="IPR050695">
    <property type="entry name" value="N-acetylmuramoyl_amidase_3"/>
</dbReference>
<feature type="domain" description="MurNAc-LAA" evidence="2">
    <location>
        <begin position="25"/>
        <end position="138"/>
    </location>
</feature>
<dbReference type="PANTHER" id="PTHR30404:SF0">
    <property type="entry name" value="N-ACETYLMURAMOYL-L-ALANINE AMIDASE AMIC"/>
    <property type="match status" value="1"/>
</dbReference>
<dbReference type="AlphaFoldDB" id="A0A644USN4"/>
<dbReference type="GO" id="GO:0030288">
    <property type="term" value="C:outer membrane-bounded periplasmic space"/>
    <property type="evidence" value="ECO:0007669"/>
    <property type="project" value="TreeGrafter"/>
</dbReference>
<dbReference type="PANTHER" id="PTHR30404">
    <property type="entry name" value="N-ACETYLMURAMOYL-L-ALANINE AMIDASE"/>
    <property type="match status" value="1"/>
</dbReference>
<gene>
    <name evidence="3" type="primary">cwlD_2</name>
    <name evidence="3" type="ORF">SDC9_28025</name>
</gene>